<dbReference type="PANTHER" id="PTHR34949">
    <property type="entry name" value="OS05G0443700 PROTEIN"/>
    <property type="match status" value="1"/>
</dbReference>
<keyword evidence="3" id="KW-0812">Transmembrane</keyword>
<keyword evidence="1" id="KW-0813">Transport</keyword>
<proteinExistence type="predicted"/>
<evidence type="ECO:0000259" key="4">
    <source>
        <dbReference type="Pfam" id="PF09177"/>
    </source>
</evidence>
<evidence type="ECO:0000313" key="6">
    <source>
        <dbReference type="Proteomes" id="UP000017836"/>
    </source>
</evidence>
<keyword evidence="6" id="KW-1185">Reference proteome</keyword>
<evidence type="ECO:0000256" key="1">
    <source>
        <dbReference type="ARBA" id="ARBA00022927"/>
    </source>
</evidence>
<dbReference type="AlphaFoldDB" id="U5CTA2"/>
<feature type="transmembrane region" description="Helical" evidence="3">
    <location>
        <begin position="356"/>
        <end position="375"/>
    </location>
</feature>
<dbReference type="GO" id="GO:0012505">
    <property type="term" value="C:endomembrane system"/>
    <property type="evidence" value="ECO:0007669"/>
    <property type="project" value="UniProtKB-SubCell"/>
</dbReference>
<evidence type="ECO:0000313" key="5">
    <source>
        <dbReference type="EMBL" id="ERN16491.1"/>
    </source>
</evidence>
<keyword evidence="3" id="KW-0472">Membrane</keyword>
<keyword evidence="1" id="KW-0653">Protein transport</keyword>
<protein>
    <recommendedName>
        <fullName evidence="4">Syntaxin 6/10/61 N-terminal domain-containing protein</fullName>
    </recommendedName>
</protein>
<dbReference type="GO" id="GO:0048193">
    <property type="term" value="P:Golgi vesicle transport"/>
    <property type="evidence" value="ECO:0007669"/>
    <property type="project" value="InterPro"/>
</dbReference>
<dbReference type="eggNOG" id="ENOG502QPTF">
    <property type="taxonomic scope" value="Eukaryota"/>
</dbReference>
<gene>
    <name evidence="5" type="ORF">AMTR_s00031p00043410</name>
</gene>
<dbReference type="PANTHER" id="PTHR34949:SF2">
    <property type="entry name" value="OS05G0443700 PROTEIN"/>
    <property type="match status" value="1"/>
</dbReference>
<accession>U5CTA2</accession>
<dbReference type="SUPFAM" id="SSF47661">
    <property type="entry name" value="t-snare proteins"/>
    <property type="match status" value="1"/>
</dbReference>
<dbReference type="GO" id="GO:0015031">
    <property type="term" value="P:protein transport"/>
    <property type="evidence" value="ECO:0007669"/>
    <property type="project" value="UniProtKB-KW"/>
</dbReference>
<dbReference type="InterPro" id="IPR010989">
    <property type="entry name" value="SNARE"/>
</dbReference>
<dbReference type="Gramene" id="ERN16491">
    <property type="protein sequence ID" value="ERN16491"/>
    <property type="gene ID" value="AMTR_s00031p00043410"/>
</dbReference>
<evidence type="ECO:0000256" key="2">
    <source>
        <dbReference type="ARBA" id="ARBA00046280"/>
    </source>
</evidence>
<keyword evidence="3" id="KW-1133">Transmembrane helix</keyword>
<dbReference type="InterPro" id="IPR015260">
    <property type="entry name" value="Syntaxin-6/10/61_N"/>
</dbReference>
<dbReference type="Pfam" id="PF09177">
    <property type="entry name" value="STX6_10_61_N"/>
    <property type="match status" value="1"/>
</dbReference>
<dbReference type="EMBL" id="KI392442">
    <property type="protein sequence ID" value="ERN16491.1"/>
    <property type="molecule type" value="Genomic_DNA"/>
</dbReference>
<dbReference type="Proteomes" id="UP000017836">
    <property type="component" value="Unassembled WGS sequence"/>
</dbReference>
<organism evidence="5 6">
    <name type="scientific">Amborella trichopoda</name>
    <dbReference type="NCBI Taxonomy" id="13333"/>
    <lineage>
        <taxon>Eukaryota</taxon>
        <taxon>Viridiplantae</taxon>
        <taxon>Streptophyta</taxon>
        <taxon>Embryophyta</taxon>
        <taxon>Tracheophyta</taxon>
        <taxon>Spermatophyta</taxon>
        <taxon>Magnoliopsida</taxon>
        <taxon>Amborellales</taxon>
        <taxon>Amborellaceae</taxon>
        <taxon>Amborella</taxon>
    </lineage>
</organism>
<dbReference type="GO" id="GO:0016020">
    <property type="term" value="C:membrane"/>
    <property type="evidence" value="ECO:0007669"/>
    <property type="project" value="InterPro"/>
</dbReference>
<sequence>MAANFKRWERDPLFSAAEIVQDSADRMESILRTLMHEHSLLQDGPAESRLLSSMEFHRRDLITALGTTKWQLEDFERAVNLSALSDKVHLDEDAMSRHKQFIRAIREQIAVTGKCLESIPVGEDSKNTQWVDLNEQDRECLAQFISGGDSLNDTSHYDNERNIMSRYLDATATASGFAESSDEIVELKVEDAPFNGETQHSKTQHLDNGLSKKPGSCLDLYEQNEKIKYVDPQMLVQLDSKGLGEMGCGAENISLKNKFRVFGTRIGLWGLLSNLGMTPATERSRSLMKRRKDGETSGYDCLDIEQMESSSSLGLPPRKQGSNFEGVAYDLRPCSWSTVLQRKFQRSQQLIRYDQFPVRATGIFVTLGILGLFVFQVA</sequence>
<name>U5CTA2_AMBTC</name>
<dbReference type="CDD" id="cd21442">
    <property type="entry name" value="SNARE_NTD_STX6-like"/>
    <property type="match status" value="1"/>
</dbReference>
<reference evidence="6" key="1">
    <citation type="journal article" date="2013" name="Science">
        <title>The Amborella genome and the evolution of flowering plants.</title>
        <authorList>
            <consortium name="Amborella Genome Project"/>
        </authorList>
    </citation>
    <scope>NUCLEOTIDE SEQUENCE [LARGE SCALE GENOMIC DNA]</scope>
</reference>
<dbReference type="Gene3D" id="1.20.58.90">
    <property type="match status" value="1"/>
</dbReference>
<comment type="subcellular location">
    <subcellularLocation>
        <location evidence="2">Endomembrane system</location>
        <topology evidence="2">Single-pass type IV membrane protein</topology>
    </subcellularLocation>
</comment>
<dbReference type="OMA" id="DPMRNTE"/>
<feature type="domain" description="Syntaxin 6/10/61 N-terminal" evidence="4">
    <location>
        <begin position="11"/>
        <end position="110"/>
    </location>
</feature>
<dbReference type="HOGENOM" id="CLU_062107_0_0_1"/>
<evidence type="ECO:0000256" key="3">
    <source>
        <dbReference type="SAM" id="Phobius"/>
    </source>
</evidence>